<feature type="domain" description="RPA-interacting protein C-terminal" evidence="1">
    <location>
        <begin position="33"/>
        <end position="113"/>
    </location>
</feature>
<evidence type="ECO:0000259" key="1">
    <source>
        <dbReference type="Pfam" id="PF14768"/>
    </source>
</evidence>
<sequence length="116" mass="13294">MSVWRKRLFEQIGDVFQEPQVKRTRTAHDGYFLCPKCDTHQLIPCQNGVHCSSCKLTIEVECRDLTIDFIQHMLDMVRSDHSTCKPGGRVAVTTMAGDMVFLTWTCSDCQQLEILL</sequence>
<name>A0A068RL04_9FUNG</name>
<dbReference type="EMBL" id="CBTN010000006">
    <property type="protein sequence ID" value="CDH50395.1"/>
    <property type="molecule type" value="Genomic_DNA"/>
</dbReference>
<dbReference type="Pfam" id="PF14768">
    <property type="entry name" value="RPA_interact_C"/>
    <property type="match status" value="1"/>
</dbReference>
<dbReference type="Proteomes" id="UP000027586">
    <property type="component" value="Unassembled WGS sequence"/>
</dbReference>
<gene>
    <name evidence="2" type="ORF">LCOR_02108.1</name>
</gene>
<proteinExistence type="predicted"/>
<accession>A0A068RL04</accession>
<evidence type="ECO:0000313" key="3">
    <source>
        <dbReference type="Proteomes" id="UP000027586"/>
    </source>
</evidence>
<protein>
    <recommendedName>
        <fullName evidence="1">RPA-interacting protein C-terminal domain-containing protein</fullName>
    </recommendedName>
</protein>
<dbReference type="AlphaFoldDB" id="A0A068RL04"/>
<organism evidence="2 3">
    <name type="scientific">Lichtheimia corymbifera JMRC:FSU:9682</name>
    <dbReference type="NCBI Taxonomy" id="1263082"/>
    <lineage>
        <taxon>Eukaryota</taxon>
        <taxon>Fungi</taxon>
        <taxon>Fungi incertae sedis</taxon>
        <taxon>Mucoromycota</taxon>
        <taxon>Mucoromycotina</taxon>
        <taxon>Mucoromycetes</taxon>
        <taxon>Mucorales</taxon>
        <taxon>Lichtheimiaceae</taxon>
        <taxon>Lichtheimia</taxon>
    </lineage>
</organism>
<evidence type="ECO:0000313" key="2">
    <source>
        <dbReference type="EMBL" id="CDH50395.1"/>
    </source>
</evidence>
<keyword evidence="3" id="KW-1185">Reference proteome</keyword>
<dbReference type="OrthoDB" id="435311at2759"/>
<reference evidence="2" key="1">
    <citation type="submission" date="2013-08" db="EMBL/GenBank/DDBJ databases">
        <title>Gene expansion shapes genome architecture in the human pathogen Lichtheimia corymbifera: an evolutionary genomics analysis in the ancient terrestrial Mucorales (Mucoromycotina).</title>
        <authorList>
            <person name="Schwartze V.U."/>
            <person name="Winter S."/>
            <person name="Shelest E."/>
            <person name="Marcet-Houben M."/>
            <person name="Horn F."/>
            <person name="Wehner S."/>
            <person name="Hoffmann K."/>
            <person name="Riege K."/>
            <person name="Sammeth M."/>
            <person name="Nowrousian M."/>
            <person name="Valiante V."/>
            <person name="Linde J."/>
            <person name="Jacobsen I.D."/>
            <person name="Marz M."/>
            <person name="Brakhage A.A."/>
            <person name="Gabaldon T."/>
            <person name="Bocker S."/>
            <person name="Voigt K."/>
        </authorList>
    </citation>
    <scope>NUCLEOTIDE SEQUENCE [LARGE SCALE GENOMIC DNA]</scope>
    <source>
        <strain evidence="2">FSU 9682</strain>
    </source>
</reference>
<dbReference type="InterPro" id="IPR028159">
    <property type="entry name" value="RPA_interact_C_dom"/>
</dbReference>
<comment type="caution">
    <text evidence="2">The sequence shown here is derived from an EMBL/GenBank/DDBJ whole genome shotgun (WGS) entry which is preliminary data.</text>
</comment>
<dbReference type="VEuPathDB" id="FungiDB:LCOR_02108.1"/>